<comment type="caution">
    <text evidence="1">The sequence shown here is derived from an EMBL/GenBank/DDBJ whole genome shotgun (WGS) entry which is preliminary data.</text>
</comment>
<evidence type="ECO:0000313" key="1">
    <source>
        <dbReference type="EMBL" id="KKM67160.1"/>
    </source>
</evidence>
<dbReference type="AlphaFoldDB" id="A0A0F9LS08"/>
<organism evidence="1">
    <name type="scientific">marine sediment metagenome</name>
    <dbReference type="NCBI Taxonomy" id="412755"/>
    <lineage>
        <taxon>unclassified sequences</taxon>
        <taxon>metagenomes</taxon>
        <taxon>ecological metagenomes</taxon>
    </lineage>
</organism>
<reference evidence="1" key="1">
    <citation type="journal article" date="2015" name="Nature">
        <title>Complex archaea that bridge the gap between prokaryotes and eukaryotes.</title>
        <authorList>
            <person name="Spang A."/>
            <person name="Saw J.H."/>
            <person name="Jorgensen S.L."/>
            <person name="Zaremba-Niedzwiedzka K."/>
            <person name="Martijn J."/>
            <person name="Lind A.E."/>
            <person name="van Eijk R."/>
            <person name="Schleper C."/>
            <person name="Guy L."/>
            <person name="Ettema T.J."/>
        </authorList>
    </citation>
    <scope>NUCLEOTIDE SEQUENCE</scope>
</reference>
<protein>
    <submittedName>
        <fullName evidence="1">Uncharacterized protein</fullName>
    </submittedName>
</protein>
<gene>
    <name evidence="1" type="ORF">LCGC14_1473910</name>
</gene>
<name>A0A0F9LS08_9ZZZZ</name>
<proteinExistence type="predicted"/>
<dbReference type="EMBL" id="LAZR01010398">
    <property type="protein sequence ID" value="KKM67160.1"/>
    <property type="molecule type" value="Genomic_DNA"/>
</dbReference>
<feature type="non-terminal residue" evidence="1">
    <location>
        <position position="1"/>
    </location>
</feature>
<sequence>ARGHDMNKIDPVVEYSEFILRKGTYKEQGHLVEGIKTTFVIRDREIIPLEKTKL</sequence>
<accession>A0A0F9LS08</accession>